<evidence type="ECO:0000259" key="1">
    <source>
        <dbReference type="PROSITE" id="PS51740"/>
    </source>
</evidence>
<reference evidence="2 3" key="1">
    <citation type="submission" date="2017-04" db="EMBL/GenBank/DDBJ databases">
        <title>Novel microbial lineages endemic to geothermal iron-oxide mats fill important gaps in the evolutionary history of Archaea.</title>
        <authorList>
            <person name="Jay Z.J."/>
            <person name="Beam J.P."/>
            <person name="Dlakic M."/>
            <person name="Rusch D.B."/>
            <person name="Kozubal M.A."/>
            <person name="Inskeep W.P."/>
        </authorList>
    </citation>
    <scope>NUCLEOTIDE SEQUENCE [LARGE SCALE GENOMIC DNA]</scope>
    <source>
        <strain evidence="2">OSP_D</strain>
    </source>
</reference>
<dbReference type="PANTHER" id="PTHR34860:SF7">
    <property type="entry name" value="TRANSCRIPTION REGULATOR, SPOVT_ABRB FAMILY"/>
    <property type="match status" value="1"/>
</dbReference>
<proteinExistence type="predicted"/>
<dbReference type="NCBIfam" id="TIGR01439">
    <property type="entry name" value="lp_hng_hel_AbrB"/>
    <property type="match status" value="1"/>
</dbReference>
<dbReference type="EMBL" id="NEXE01000115">
    <property type="protein sequence ID" value="PSN88666.1"/>
    <property type="molecule type" value="Genomic_DNA"/>
</dbReference>
<dbReference type="AlphaFoldDB" id="A0A2R6AQL3"/>
<feature type="domain" description="SpoVT-AbrB" evidence="1">
    <location>
        <begin position="2"/>
        <end position="47"/>
    </location>
</feature>
<gene>
    <name evidence="2" type="ORF">B9Q03_09140</name>
</gene>
<accession>A0A2R6AQL3</accession>
<dbReference type="Pfam" id="PF04014">
    <property type="entry name" value="MazE_antitoxin"/>
    <property type="match status" value="1"/>
</dbReference>
<name>A0A2R6AQL3_9ARCH</name>
<dbReference type="SUPFAM" id="SSF89447">
    <property type="entry name" value="AbrB/MazE/MraZ-like"/>
    <property type="match status" value="1"/>
</dbReference>
<dbReference type="SMART" id="SM00966">
    <property type="entry name" value="SpoVT_AbrB"/>
    <property type="match status" value="1"/>
</dbReference>
<dbReference type="GO" id="GO:0003677">
    <property type="term" value="F:DNA binding"/>
    <property type="evidence" value="ECO:0007669"/>
    <property type="project" value="InterPro"/>
</dbReference>
<dbReference type="PROSITE" id="PS51740">
    <property type="entry name" value="SPOVT_ABRB"/>
    <property type="match status" value="1"/>
</dbReference>
<evidence type="ECO:0000313" key="2">
    <source>
        <dbReference type="EMBL" id="PSN88666.1"/>
    </source>
</evidence>
<dbReference type="InterPro" id="IPR037914">
    <property type="entry name" value="SpoVT-AbrB_sf"/>
</dbReference>
<dbReference type="InterPro" id="IPR052975">
    <property type="entry name" value="Repressor-like_regulatory"/>
</dbReference>
<dbReference type="InterPro" id="IPR007159">
    <property type="entry name" value="SpoVT-AbrB_dom"/>
</dbReference>
<organism evidence="2 3">
    <name type="scientific">Candidatus Marsarchaeota G2 archaeon OSP_D</name>
    <dbReference type="NCBI Taxonomy" id="1978157"/>
    <lineage>
        <taxon>Archaea</taxon>
        <taxon>Candidatus Marsarchaeota</taxon>
        <taxon>Candidatus Marsarchaeota group 2</taxon>
    </lineage>
</organism>
<evidence type="ECO:0000313" key="3">
    <source>
        <dbReference type="Proteomes" id="UP000240322"/>
    </source>
</evidence>
<sequence length="89" mass="10026">MALKVRVGKKGYIVIPKSIREVAGVKEGEELVVGVEGGRIILEPVRKVDLKELRQKMREHLARISYVNRKPVLGELAGIMLEEEFEDVS</sequence>
<comment type="caution">
    <text evidence="2">The sequence shown here is derived from an EMBL/GenBank/DDBJ whole genome shotgun (WGS) entry which is preliminary data.</text>
</comment>
<dbReference type="PANTHER" id="PTHR34860">
    <property type="entry name" value="REPRESSOR-LIKE PROTEIN SSO7C3"/>
    <property type="match status" value="1"/>
</dbReference>
<dbReference type="Gene3D" id="2.10.260.10">
    <property type="match status" value="1"/>
</dbReference>
<dbReference type="Proteomes" id="UP000240322">
    <property type="component" value="Unassembled WGS sequence"/>
</dbReference>
<protein>
    <submittedName>
        <fullName evidence="2">AbrB family transcriptional regulator</fullName>
    </submittedName>
</protein>